<comment type="caution">
    <text evidence="1">The sequence shown here is derived from an EMBL/GenBank/DDBJ whole genome shotgun (WGS) entry which is preliminary data.</text>
</comment>
<proteinExistence type="predicted"/>
<dbReference type="AlphaFoldDB" id="X1CU68"/>
<protein>
    <submittedName>
        <fullName evidence="1">Uncharacterized protein</fullName>
    </submittedName>
</protein>
<gene>
    <name evidence="1" type="ORF">S01H4_64608</name>
</gene>
<evidence type="ECO:0000313" key="1">
    <source>
        <dbReference type="EMBL" id="GAH12016.1"/>
    </source>
</evidence>
<reference evidence="1" key="1">
    <citation type="journal article" date="2014" name="Front. Microbiol.">
        <title>High frequency of phylogenetically diverse reductive dehalogenase-homologous genes in deep subseafloor sedimentary metagenomes.</title>
        <authorList>
            <person name="Kawai M."/>
            <person name="Futagami T."/>
            <person name="Toyoda A."/>
            <person name="Takaki Y."/>
            <person name="Nishi S."/>
            <person name="Hori S."/>
            <person name="Arai W."/>
            <person name="Tsubouchi T."/>
            <person name="Morono Y."/>
            <person name="Uchiyama I."/>
            <person name="Ito T."/>
            <person name="Fujiyama A."/>
            <person name="Inagaki F."/>
            <person name="Takami H."/>
        </authorList>
    </citation>
    <scope>NUCLEOTIDE SEQUENCE</scope>
    <source>
        <strain evidence="1">Expedition CK06-06</strain>
    </source>
</reference>
<organism evidence="1">
    <name type="scientific">marine sediment metagenome</name>
    <dbReference type="NCBI Taxonomy" id="412755"/>
    <lineage>
        <taxon>unclassified sequences</taxon>
        <taxon>metagenomes</taxon>
        <taxon>ecological metagenomes</taxon>
    </lineage>
</organism>
<dbReference type="EMBL" id="BART01039239">
    <property type="protein sequence ID" value="GAH12016.1"/>
    <property type="molecule type" value="Genomic_DNA"/>
</dbReference>
<name>X1CU68_9ZZZZ</name>
<sequence length="47" mass="5452">MIDKHNPENKEIIVQETGPLTSFFTGRKLLTMGYIGKFDPDWLLKTK</sequence>
<accession>X1CU68</accession>